<name>A0B6T6_METTP</name>
<dbReference type="Gene3D" id="3.40.1080.10">
    <property type="entry name" value="Glutaconate Coenzyme A-transferase"/>
    <property type="match status" value="1"/>
</dbReference>
<evidence type="ECO:0000313" key="5">
    <source>
        <dbReference type="Proteomes" id="UP000000674"/>
    </source>
</evidence>
<keyword evidence="5" id="KW-1185">Reference proteome</keyword>
<dbReference type="STRING" id="349307.Mthe_0619"/>
<dbReference type="SUPFAM" id="SSF55729">
    <property type="entry name" value="Acyl-CoA N-acyltransferases (Nat)"/>
    <property type="match status" value="1"/>
</dbReference>
<dbReference type="Pfam" id="PF13336">
    <property type="entry name" value="AcetylCoA_hyd_C"/>
    <property type="match status" value="1"/>
</dbReference>
<dbReference type="Gene3D" id="3.40.630.30">
    <property type="match status" value="1"/>
</dbReference>
<dbReference type="InterPro" id="IPR016181">
    <property type="entry name" value="Acyl_CoA_acyltransferase"/>
</dbReference>
<keyword evidence="2 4" id="KW-0808">Transferase</keyword>
<dbReference type="InterPro" id="IPR003702">
    <property type="entry name" value="ActCoA_hydro_N"/>
</dbReference>
<dbReference type="GO" id="GO:0008775">
    <property type="term" value="F:acetate CoA-transferase activity"/>
    <property type="evidence" value="ECO:0007669"/>
    <property type="project" value="InterPro"/>
</dbReference>
<dbReference type="CDD" id="cd04301">
    <property type="entry name" value="NAT_SF"/>
    <property type="match status" value="1"/>
</dbReference>
<dbReference type="PANTHER" id="PTHR21432">
    <property type="entry name" value="ACETYL-COA HYDROLASE-RELATED"/>
    <property type="match status" value="1"/>
</dbReference>
<protein>
    <submittedName>
        <fullName evidence="4">Acetyl-CoA hydrolase/transferase</fullName>
    </submittedName>
</protein>
<dbReference type="HOGENOM" id="CLU_030703_1_0_2"/>
<sequence length="627" mass="70860">MEIMEHYYSDLRAQWPEKFVSLERAFSHIHAGDRIFIGTGCGEPQFLVQALADYVREHPKAFFDTEILHVWTLGAAPYTDIKFRENFRLNTFFIGRSTRDAVNKELADYTPIFFSAIPDLIYRGRIPIDVALIQTTPPDRHGYLNLGISVDIVKAAVEKASVVIAQINSNMPRVQGDGFIHMDDVSFVIPHDEPLLEYMESVPTELAQQIGRYVARIVEDGSTIEAGYGMIPNAVLANLKHKKHLGIHTSLLTDGFIELMKVGAVDNSMKSIDRYKTIASFCMGTRKTYEYIHDNPAIEFKTIDYTNNPLIIAKNRNMVSINSAMEVDLTGQATAESLGTFFHSGIGGQADFMRGAVLSPGGKAILALPSTAENGRISRIVPMLREGAGVTLTRGDLHYVVTEYGIAYLHGKNVRERAMDLIALAHPKFRPWLLEEAKRLSLIYADQEFVPGEKGEYPEHLETYRTTKTGINILLRPVKITDEPLLKDFFYSLSDETMYQRFASARKGMSHKQLQDFVVIDYTREMVILAVIEEDDKEEVIGLGQYSIAEGTHTAEVAIVVRDDYQRKGVGMEILSYLVYLARKQGLFYLNAEVLVENQAVLRMFERLNLRTERKLEEGVYSVKIYL</sequence>
<dbReference type="EMBL" id="CP000477">
    <property type="protein sequence ID" value="ABK14410.1"/>
    <property type="molecule type" value="Genomic_DNA"/>
</dbReference>
<keyword evidence="4" id="KW-0378">Hydrolase</keyword>
<accession>A0B6T6</accession>
<organism evidence="4 5">
    <name type="scientific">Methanothrix thermoacetophila (strain DSM 6194 / JCM 14653 / NBRC 101360 / PT)</name>
    <name type="common">Methanosaeta thermophila</name>
    <dbReference type="NCBI Taxonomy" id="349307"/>
    <lineage>
        <taxon>Archaea</taxon>
        <taxon>Methanobacteriati</taxon>
        <taxon>Methanobacteriota</taxon>
        <taxon>Stenosarchaea group</taxon>
        <taxon>Methanomicrobia</taxon>
        <taxon>Methanotrichales</taxon>
        <taxon>Methanotrichaceae</taxon>
        <taxon>Methanothrix</taxon>
    </lineage>
</organism>
<evidence type="ECO:0000259" key="3">
    <source>
        <dbReference type="PROSITE" id="PS51186"/>
    </source>
</evidence>
<dbReference type="GeneID" id="4461824"/>
<proteinExistence type="inferred from homology"/>
<dbReference type="KEGG" id="mtp:Mthe_0619"/>
<dbReference type="InterPro" id="IPR038460">
    <property type="entry name" value="AcetylCoA_hyd_C_sf"/>
</dbReference>
<dbReference type="GO" id="GO:0016787">
    <property type="term" value="F:hydrolase activity"/>
    <property type="evidence" value="ECO:0007669"/>
    <property type="project" value="UniProtKB-KW"/>
</dbReference>
<feature type="domain" description="N-acetyltransferase" evidence="3">
    <location>
        <begin position="473"/>
        <end position="627"/>
    </location>
</feature>
<dbReference type="InterPro" id="IPR000182">
    <property type="entry name" value="GNAT_dom"/>
</dbReference>
<dbReference type="GO" id="GO:0016747">
    <property type="term" value="F:acyltransferase activity, transferring groups other than amino-acyl groups"/>
    <property type="evidence" value="ECO:0007669"/>
    <property type="project" value="InterPro"/>
</dbReference>
<comment type="similarity">
    <text evidence="1">Belongs to the acetyl-CoA hydrolase/transferase family.</text>
</comment>
<gene>
    <name evidence="4" type="ordered locus">Mthe_0619</name>
</gene>
<dbReference type="Gene3D" id="3.40.1080.20">
    <property type="entry name" value="Acetyl-CoA hydrolase/transferase C-terminal domain"/>
    <property type="match status" value="1"/>
</dbReference>
<dbReference type="Pfam" id="PF00583">
    <property type="entry name" value="Acetyltransf_1"/>
    <property type="match status" value="1"/>
</dbReference>
<dbReference type="InterPro" id="IPR026888">
    <property type="entry name" value="AcetylCoA_hyd_C"/>
</dbReference>
<evidence type="ECO:0000313" key="4">
    <source>
        <dbReference type="EMBL" id="ABK14410.1"/>
    </source>
</evidence>
<dbReference type="PROSITE" id="PS51186">
    <property type="entry name" value="GNAT"/>
    <property type="match status" value="1"/>
</dbReference>
<dbReference type="SUPFAM" id="SSF100950">
    <property type="entry name" value="NagB/RpiA/CoA transferase-like"/>
    <property type="match status" value="2"/>
</dbReference>
<dbReference type="InterPro" id="IPR037171">
    <property type="entry name" value="NagB/RpiA_transferase-like"/>
</dbReference>
<dbReference type="InterPro" id="IPR046433">
    <property type="entry name" value="ActCoA_hydro"/>
</dbReference>
<dbReference type="PANTHER" id="PTHR21432:SF20">
    <property type="entry name" value="ACETYL-COA HYDROLASE"/>
    <property type="match status" value="1"/>
</dbReference>
<evidence type="ECO:0000256" key="1">
    <source>
        <dbReference type="ARBA" id="ARBA00009632"/>
    </source>
</evidence>
<reference evidence="4 5" key="1">
    <citation type="submission" date="2006-10" db="EMBL/GenBank/DDBJ databases">
        <title>Complete sequence of Methanosaeta thermophila PT.</title>
        <authorList>
            <consortium name="US DOE Joint Genome Institute"/>
            <person name="Copeland A."/>
            <person name="Lucas S."/>
            <person name="Lapidus A."/>
            <person name="Barry K."/>
            <person name="Detter J.C."/>
            <person name="Glavina del Rio T."/>
            <person name="Hammon N."/>
            <person name="Israni S."/>
            <person name="Pitluck S."/>
            <person name="Chain P."/>
            <person name="Malfatti S."/>
            <person name="Shin M."/>
            <person name="Vergez L."/>
            <person name="Schmutz J."/>
            <person name="Larimer F."/>
            <person name="Land M."/>
            <person name="Hauser L."/>
            <person name="Kyrpides N."/>
            <person name="Kim E."/>
            <person name="Smith K.S."/>
            <person name="Ingram-Smith C."/>
            <person name="Richardson P."/>
        </authorList>
    </citation>
    <scope>NUCLEOTIDE SEQUENCE [LARGE SCALE GENOMIC DNA]</scope>
    <source>
        <strain evidence="5">DSM 6194 / JCM 14653 / NBRC 101360 / PT</strain>
    </source>
</reference>
<dbReference type="Gene3D" id="3.30.750.70">
    <property type="entry name" value="4-hydroxybutyrate coenzyme like domains"/>
    <property type="match status" value="1"/>
</dbReference>
<dbReference type="RefSeq" id="WP_011695807.1">
    <property type="nucleotide sequence ID" value="NC_008553.1"/>
</dbReference>
<dbReference type="GO" id="GO:0006083">
    <property type="term" value="P:acetate metabolic process"/>
    <property type="evidence" value="ECO:0007669"/>
    <property type="project" value="InterPro"/>
</dbReference>
<dbReference type="Proteomes" id="UP000000674">
    <property type="component" value="Chromosome"/>
</dbReference>
<dbReference type="AlphaFoldDB" id="A0B6T6"/>
<evidence type="ECO:0000256" key="2">
    <source>
        <dbReference type="ARBA" id="ARBA00022679"/>
    </source>
</evidence>
<dbReference type="Pfam" id="PF02550">
    <property type="entry name" value="AcetylCoA_hydro"/>
    <property type="match status" value="1"/>
</dbReference>